<evidence type="ECO:0000256" key="4">
    <source>
        <dbReference type="ARBA" id="ARBA00022989"/>
    </source>
</evidence>
<keyword evidence="4 7" id="KW-1133">Transmembrane helix</keyword>
<comment type="subcellular location">
    <subcellularLocation>
        <location evidence="1">Membrane</location>
        <topology evidence="1">Multi-pass membrane protein</topology>
    </subcellularLocation>
</comment>
<keyword evidence="3 7" id="KW-0812">Transmembrane</keyword>
<feature type="compositionally biased region" description="Basic and acidic residues" evidence="6">
    <location>
        <begin position="22"/>
        <end position="40"/>
    </location>
</feature>
<feature type="compositionally biased region" description="Low complexity" evidence="6">
    <location>
        <begin position="395"/>
        <end position="407"/>
    </location>
</feature>
<gene>
    <name evidence="8" type="ORF">PRZ48_009933</name>
</gene>
<feature type="compositionally biased region" description="Basic and acidic residues" evidence="6">
    <location>
        <begin position="1137"/>
        <end position="1147"/>
    </location>
</feature>
<feature type="region of interest" description="Disordered" evidence="6">
    <location>
        <begin position="381"/>
        <end position="443"/>
    </location>
</feature>
<dbReference type="InterPro" id="IPR029058">
    <property type="entry name" value="AB_hydrolase_fold"/>
</dbReference>
<proteinExistence type="inferred from homology"/>
<feature type="compositionally biased region" description="Polar residues" evidence="6">
    <location>
        <begin position="1023"/>
        <end position="1069"/>
    </location>
</feature>
<dbReference type="PANTHER" id="PTHR17920">
    <property type="entry name" value="TRANSMEMBRANE AND COILED-COIL DOMAIN-CONTAINING PROTEIN 4 TMCO4"/>
    <property type="match status" value="1"/>
</dbReference>
<dbReference type="SUPFAM" id="SSF53474">
    <property type="entry name" value="alpha/beta-Hydrolases"/>
    <property type="match status" value="1"/>
</dbReference>
<feature type="region of interest" description="Disordered" evidence="6">
    <location>
        <begin position="1004"/>
        <end position="1171"/>
    </location>
</feature>
<organism evidence="8 9">
    <name type="scientific">Zasmidium cellare</name>
    <name type="common">Wine cellar mold</name>
    <name type="synonym">Racodium cellare</name>
    <dbReference type="NCBI Taxonomy" id="395010"/>
    <lineage>
        <taxon>Eukaryota</taxon>
        <taxon>Fungi</taxon>
        <taxon>Dikarya</taxon>
        <taxon>Ascomycota</taxon>
        <taxon>Pezizomycotina</taxon>
        <taxon>Dothideomycetes</taxon>
        <taxon>Dothideomycetidae</taxon>
        <taxon>Mycosphaerellales</taxon>
        <taxon>Mycosphaerellaceae</taxon>
        <taxon>Zasmidium</taxon>
    </lineage>
</organism>
<dbReference type="Proteomes" id="UP001305779">
    <property type="component" value="Unassembled WGS sequence"/>
</dbReference>
<feature type="compositionally biased region" description="Basic and acidic residues" evidence="6">
    <location>
        <begin position="1159"/>
        <end position="1171"/>
    </location>
</feature>
<dbReference type="EMBL" id="JAXOVC010000007">
    <property type="protein sequence ID" value="KAK4499419.1"/>
    <property type="molecule type" value="Genomic_DNA"/>
</dbReference>
<keyword evidence="5 7" id="KW-0472">Membrane</keyword>
<dbReference type="PANTHER" id="PTHR17920:SF3">
    <property type="entry name" value="TRANSMEMBRANE AND COILED-COIL DOMAIN-CONTAINING PROTEIN 4"/>
    <property type="match status" value="1"/>
</dbReference>
<comment type="caution">
    <text evidence="8">The sequence shown here is derived from an EMBL/GenBank/DDBJ whole genome shotgun (WGS) entry which is preliminary data.</text>
</comment>
<evidence type="ECO:0000256" key="2">
    <source>
        <dbReference type="ARBA" id="ARBA00009824"/>
    </source>
</evidence>
<feature type="compositionally biased region" description="Acidic residues" evidence="6">
    <location>
        <begin position="1078"/>
        <end position="1091"/>
    </location>
</feature>
<dbReference type="Pfam" id="PF05277">
    <property type="entry name" value="DUF726"/>
    <property type="match status" value="1"/>
</dbReference>
<evidence type="ECO:0000256" key="7">
    <source>
        <dbReference type="SAM" id="Phobius"/>
    </source>
</evidence>
<feature type="compositionally biased region" description="Low complexity" evidence="6">
    <location>
        <begin position="146"/>
        <end position="155"/>
    </location>
</feature>
<reference evidence="8 9" key="1">
    <citation type="journal article" date="2023" name="G3 (Bethesda)">
        <title>A chromosome-level genome assembly of Zasmidium syzygii isolated from banana leaves.</title>
        <authorList>
            <person name="van Westerhoven A.C."/>
            <person name="Mehrabi R."/>
            <person name="Talebi R."/>
            <person name="Steentjes M.B.F."/>
            <person name="Corcolon B."/>
            <person name="Chong P.A."/>
            <person name="Kema G.H.J."/>
            <person name="Seidl M.F."/>
        </authorList>
    </citation>
    <scope>NUCLEOTIDE SEQUENCE [LARGE SCALE GENOMIC DNA]</scope>
    <source>
        <strain evidence="8 9">P124</strain>
    </source>
</reference>
<feature type="compositionally biased region" description="Pro residues" evidence="6">
    <location>
        <begin position="417"/>
        <end position="429"/>
    </location>
</feature>
<keyword evidence="9" id="KW-1185">Reference proteome</keyword>
<evidence type="ECO:0000313" key="8">
    <source>
        <dbReference type="EMBL" id="KAK4499419.1"/>
    </source>
</evidence>
<feature type="compositionally biased region" description="Polar residues" evidence="6">
    <location>
        <begin position="161"/>
        <end position="174"/>
    </location>
</feature>
<feature type="compositionally biased region" description="Basic and acidic residues" evidence="6">
    <location>
        <begin position="130"/>
        <end position="145"/>
    </location>
</feature>
<protein>
    <recommendedName>
        <fullName evidence="10">DUF726-domain-containing protein</fullName>
    </recommendedName>
</protein>
<feature type="compositionally biased region" description="Polar residues" evidence="6">
    <location>
        <begin position="1103"/>
        <end position="1135"/>
    </location>
</feature>
<evidence type="ECO:0000256" key="6">
    <source>
        <dbReference type="SAM" id="MobiDB-lite"/>
    </source>
</evidence>
<feature type="compositionally biased region" description="Acidic residues" evidence="6">
    <location>
        <begin position="182"/>
        <end position="192"/>
    </location>
</feature>
<evidence type="ECO:0000256" key="5">
    <source>
        <dbReference type="ARBA" id="ARBA00023136"/>
    </source>
</evidence>
<sequence length="1171" mass="129129">MPAEHTVETPIEPVQDEASPSELKRVHTKEEKEKVDEPKAEPAAADEFGLPPRPPRRRTYTLEELDSPEDIKKQVIEETGGEVKEPEKKPEQEAEHAKETAVKDGVEKQDEGKHEETKPETPRTSVDNARSSDKKRSSTDSKDPTSPKSPSSPSASRHKQQPSVTSVSEWSHQQMAPKETIVEEEKDEEDEWQEMPALATHRIYDDWGKVLAKEYDEVEDETVSYGTLGGAGKGYTRVQMDEDAKSATSMDDNTAYLFKDQSASHTVYDEDEEGRNAVSQMQATKELLTEGQRIAYVGVVRLSIAAMSNEMDQLERTKNSKKAVNFAVEALKMWGQKMMLRVYEHMEIDAREQIMVEQLAEHGVLPSDLTPALMANARVKNPNAHPDAESKESSARPSLASPRPSSAAEKRLSSNPPSKPSTPAPPSEPTTPAAVDDPPPAYEQYTADDLTIQNPDDIEDQKNLDIDIRWTVLCDLFLLLIADSTYDARSRTLLERVGSALSIEWQEICRFEKRVTDALEMQEQAEKENWNEDDHLEARRKAALKKRYMVMGLCTVGGGLVIGLSSGLLAPVIGAGLAAGFTAVGVTGTSTFLAGTGAAALIGTTGTLIGGKIGLTTSHRRTGAVKTYEYKPLFNNKRTNLIVTVAGWMTGKVDDVRLPFSTIDPIMGDIYSVNWEPEMLQSTGQTVQILGTEALTQTIQQVLGATVLSTLMAGLSTPLVLAKISYLIDNPWTSSLVRADATGLILADSIIDRNLGVRPITLVGFSLGSRVIWSCLKELAKRGGLGLVQNVYMFGSPVVANRDEYLRARSVVSGRFVNGYASNDWILGYLFRATSGGIMRVAGLASVNVKGIENIDVTEDVPGHMAYRGMMPTLLDKVGWAVESLEYTEIEDPDPENHEKRQRELLDEIEEARKQLDEQPEKKGFKAFFSRKKAPQKKSWETYDERSQKILEGDEKESEKAAQESANVLFDVDAIRKEALALAIQSPGDIEEIKKHLSVKEIQSTLPALKVSLPKEEEAAKKTNGSTTPNGSSRPEARTVQSHDGIASSSSQTNGTPAATSTTSLPNGTSHKDPPQDPSEDDISMSFEDDDPRPKTAAHPPSYEQTSWPDQQPKQRFGSSTDRLPTLRSVSSPMPSQRKESEGKVDPLRNPWDADDVEEWGKEREVKMDFE</sequence>
<evidence type="ECO:0000313" key="9">
    <source>
        <dbReference type="Proteomes" id="UP001305779"/>
    </source>
</evidence>
<name>A0ABR0ED38_ZASCE</name>
<evidence type="ECO:0008006" key="10">
    <source>
        <dbReference type="Google" id="ProtNLM"/>
    </source>
</evidence>
<feature type="region of interest" description="Disordered" evidence="6">
    <location>
        <begin position="1"/>
        <end position="192"/>
    </location>
</feature>
<evidence type="ECO:0000256" key="3">
    <source>
        <dbReference type="ARBA" id="ARBA00022692"/>
    </source>
</evidence>
<comment type="similarity">
    <text evidence="2">Belongs to the TMCO4 family.</text>
</comment>
<feature type="compositionally biased region" description="Basic and acidic residues" evidence="6">
    <location>
        <begin position="69"/>
        <end position="121"/>
    </location>
</feature>
<feature type="transmembrane region" description="Helical" evidence="7">
    <location>
        <begin position="548"/>
        <end position="572"/>
    </location>
</feature>
<evidence type="ECO:0000256" key="1">
    <source>
        <dbReference type="ARBA" id="ARBA00004141"/>
    </source>
</evidence>
<accession>A0ABR0ED38</accession>
<dbReference type="InterPro" id="IPR007941">
    <property type="entry name" value="DUF726"/>
</dbReference>